<dbReference type="Gramene" id="mRNA:HanXRQr2_Chr16g0737281">
    <property type="protein sequence ID" value="mRNA:HanXRQr2_Chr16g0737281"/>
    <property type="gene ID" value="HanXRQr2_Chr16g0737281"/>
</dbReference>
<dbReference type="EMBL" id="MNCJ02000331">
    <property type="protein sequence ID" value="KAF5759111.1"/>
    <property type="molecule type" value="Genomic_DNA"/>
</dbReference>
<reference evidence="10" key="2">
    <citation type="submission" date="2017-02" db="EMBL/GenBank/DDBJ databases">
        <title>Sunflower complete genome.</title>
        <authorList>
            <person name="Langlade N."/>
            <person name="Munos S."/>
        </authorList>
    </citation>
    <scope>NUCLEOTIDE SEQUENCE [LARGE SCALE GENOMIC DNA]</scope>
    <source>
        <tissue evidence="10">Leaves</tissue>
    </source>
</reference>
<evidence type="ECO:0000256" key="5">
    <source>
        <dbReference type="ARBA" id="ARBA00022989"/>
    </source>
</evidence>
<feature type="transmembrane region" description="Helical" evidence="7">
    <location>
        <begin position="304"/>
        <end position="324"/>
    </location>
</feature>
<feature type="transmembrane region" description="Helical" evidence="7">
    <location>
        <begin position="148"/>
        <end position="170"/>
    </location>
</feature>
<reference evidence="9 11" key="1">
    <citation type="journal article" date="2017" name="Nature">
        <title>The sunflower genome provides insights into oil metabolism, flowering and Asterid evolution.</title>
        <authorList>
            <person name="Badouin H."/>
            <person name="Gouzy J."/>
            <person name="Grassa C.J."/>
            <person name="Murat F."/>
            <person name="Staton S.E."/>
            <person name="Cottret L."/>
            <person name="Lelandais-Briere C."/>
            <person name="Owens G.L."/>
            <person name="Carrere S."/>
            <person name="Mayjonade B."/>
            <person name="Legrand L."/>
            <person name="Gill N."/>
            <person name="Kane N.C."/>
            <person name="Bowers J.E."/>
            <person name="Hubner S."/>
            <person name="Bellec A."/>
            <person name="Berard A."/>
            <person name="Berges H."/>
            <person name="Blanchet N."/>
            <person name="Boniface M.C."/>
            <person name="Brunel D."/>
            <person name="Catrice O."/>
            <person name="Chaidir N."/>
            <person name="Claudel C."/>
            <person name="Donnadieu C."/>
            <person name="Faraut T."/>
            <person name="Fievet G."/>
            <person name="Helmstetter N."/>
            <person name="King M."/>
            <person name="Knapp S.J."/>
            <person name="Lai Z."/>
            <person name="Le Paslier M.C."/>
            <person name="Lippi Y."/>
            <person name="Lorenzon L."/>
            <person name="Mandel J.R."/>
            <person name="Marage G."/>
            <person name="Marchand G."/>
            <person name="Marquand E."/>
            <person name="Bret-Mestries E."/>
            <person name="Morien E."/>
            <person name="Nambeesan S."/>
            <person name="Nguyen T."/>
            <person name="Pegot-Espagnet P."/>
            <person name="Pouilly N."/>
            <person name="Raftis F."/>
            <person name="Sallet E."/>
            <person name="Schiex T."/>
            <person name="Thomas J."/>
            <person name="Vandecasteele C."/>
            <person name="Vares D."/>
            <person name="Vear F."/>
            <person name="Vautrin S."/>
            <person name="Crespi M."/>
            <person name="Mangin B."/>
            <person name="Burke J.M."/>
            <person name="Salse J."/>
            <person name="Munos S."/>
            <person name="Vincourt P."/>
            <person name="Rieseberg L.H."/>
            <person name="Langlade N.B."/>
        </authorList>
    </citation>
    <scope>NUCLEOTIDE SEQUENCE [LARGE SCALE GENOMIC DNA]</scope>
    <source>
        <strain evidence="11">cv. SF193</strain>
        <tissue evidence="9">Leaves</tissue>
    </source>
</reference>
<proteinExistence type="predicted"/>
<dbReference type="GO" id="GO:0015171">
    <property type="term" value="F:amino acid transmembrane transporter activity"/>
    <property type="evidence" value="ECO:0000318"/>
    <property type="project" value="GO_Central"/>
</dbReference>
<name>A0A251RQ72_HELAN</name>
<dbReference type="OMA" id="TIAMAMP"/>
<dbReference type="PANTHER" id="PTHR48017">
    <property type="entry name" value="OS05G0424000 PROTEIN-RELATED"/>
    <property type="match status" value="1"/>
</dbReference>
<keyword evidence="4" id="KW-0029">Amino-acid transport</keyword>
<evidence type="ECO:0000256" key="3">
    <source>
        <dbReference type="ARBA" id="ARBA00022692"/>
    </source>
</evidence>
<feature type="transmembrane region" description="Helical" evidence="7">
    <location>
        <begin position="456"/>
        <end position="479"/>
    </location>
</feature>
<reference evidence="9" key="3">
    <citation type="submission" date="2020-06" db="EMBL/GenBank/DDBJ databases">
        <title>Helianthus annuus Genome sequencing and assembly Release 2.</title>
        <authorList>
            <person name="Gouzy J."/>
            <person name="Langlade N."/>
            <person name="Munos S."/>
        </authorList>
    </citation>
    <scope>NUCLEOTIDE SEQUENCE</scope>
    <source>
        <tissue evidence="9">Leaves</tissue>
    </source>
</reference>
<dbReference type="Proteomes" id="UP000215914">
    <property type="component" value="Chromosome 17"/>
</dbReference>
<gene>
    <name evidence="10" type="ORF">HannXRQ_Chr17g0551491</name>
    <name evidence="9" type="ORF">HanXRQr2_Chr16g0737281</name>
</gene>
<feature type="domain" description="Amino acid transporter transmembrane" evidence="8">
    <location>
        <begin position="56"/>
        <end position="485"/>
    </location>
</feature>
<evidence type="ECO:0000256" key="1">
    <source>
        <dbReference type="ARBA" id="ARBA00004370"/>
    </source>
</evidence>
<dbReference type="AlphaFoldDB" id="A0A251RQ72"/>
<feature type="transmembrane region" description="Helical" evidence="7">
    <location>
        <begin position="426"/>
        <end position="444"/>
    </location>
</feature>
<dbReference type="STRING" id="4232.A0A251RQ72"/>
<keyword evidence="3 7" id="KW-0812">Transmembrane</keyword>
<evidence type="ECO:0000313" key="10">
    <source>
        <dbReference type="EMBL" id="OTF86502.1"/>
    </source>
</evidence>
<dbReference type="InParanoid" id="A0A251RQ72"/>
<protein>
    <submittedName>
        <fullName evidence="9 10">Amino acid transporter, transmembrane domain-containing protein</fullName>
    </submittedName>
</protein>
<evidence type="ECO:0000313" key="9">
    <source>
        <dbReference type="EMBL" id="KAF5759111.1"/>
    </source>
</evidence>
<dbReference type="InterPro" id="IPR013057">
    <property type="entry name" value="AA_transpt_TM"/>
</dbReference>
<evidence type="ECO:0000256" key="2">
    <source>
        <dbReference type="ARBA" id="ARBA00022448"/>
    </source>
</evidence>
<keyword evidence="11" id="KW-1185">Reference proteome</keyword>
<keyword evidence="2" id="KW-0813">Transport</keyword>
<dbReference type="EMBL" id="CM007906">
    <property type="protein sequence ID" value="OTF86502.1"/>
    <property type="molecule type" value="Genomic_DNA"/>
</dbReference>
<feature type="transmembrane region" description="Helical" evidence="7">
    <location>
        <begin position="190"/>
        <end position="209"/>
    </location>
</feature>
<dbReference type="GO" id="GO:0016020">
    <property type="term" value="C:membrane"/>
    <property type="evidence" value="ECO:0000318"/>
    <property type="project" value="GO_Central"/>
</dbReference>
<feature type="transmembrane region" description="Helical" evidence="7">
    <location>
        <begin position="403"/>
        <end position="420"/>
    </location>
</feature>
<evidence type="ECO:0000259" key="8">
    <source>
        <dbReference type="Pfam" id="PF01490"/>
    </source>
</evidence>
<evidence type="ECO:0000256" key="7">
    <source>
        <dbReference type="SAM" id="Phobius"/>
    </source>
</evidence>
<keyword evidence="5 7" id="KW-1133">Transmembrane helix</keyword>
<dbReference type="GO" id="GO:0003333">
    <property type="term" value="P:amino acid transmembrane transport"/>
    <property type="evidence" value="ECO:0000318"/>
    <property type="project" value="GO_Central"/>
</dbReference>
<accession>A0A251RQ72</accession>
<feature type="transmembrane region" description="Helical" evidence="7">
    <location>
        <begin position="344"/>
        <end position="370"/>
    </location>
</feature>
<keyword evidence="6 7" id="KW-0472">Membrane</keyword>
<evidence type="ECO:0000256" key="4">
    <source>
        <dbReference type="ARBA" id="ARBA00022970"/>
    </source>
</evidence>
<sequence length="499" mass="54878">MSSEMHNLSSLSITRGRYIDDGKHDDDGQLKRTGMQTLSCSSSCKFPFVLTVFVLHVGTWQHASAHIITTVIGSGVLSLSWCFAQMGWIPGVSTLLFFCVISLFTSILLTDSYRSPDPVFGTRNSTYMNAVKATLGMQQYKLCGIAQMGVLVGITIGYTTTTAISMAAIYKSICFHQHGHHADCHVSNNPLMIIFAIIEIILSQVPNFHELSPLSVIAAIMSFMYSTTGIVLSIAKIAGNGVGKTSLTGIPIGNNGLTAMEKMWRVLSAIGDIAFAFSFSFVLIEIQDTLKSSPPENKSMKKAATVGIFVCSMFYMMCGVLGYAAFGNDAPGNFLTGFGFFDPFWLVALANLCVVIHLLGAYQIIAQPIFGFMEEWARKRWPENRVIRKHYTMGSLEFSLFRLIGRTTYVVVMTIIAMLFPFFNDFVGLIGACTFWPLSVYFPIQMYIAQFNIPRLSCAWICLQLITVACFIVSLVAAIGSTRGLVKSVTTFKPFQSVS</sequence>
<evidence type="ECO:0000313" key="11">
    <source>
        <dbReference type="Proteomes" id="UP000215914"/>
    </source>
</evidence>
<evidence type="ECO:0000256" key="6">
    <source>
        <dbReference type="ARBA" id="ARBA00023136"/>
    </source>
</evidence>
<comment type="subcellular location">
    <subcellularLocation>
        <location evidence="1">Membrane</location>
    </subcellularLocation>
</comment>
<dbReference type="Pfam" id="PF01490">
    <property type="entry name" value="Aa_trans"/>
    <property type="match status" value="1"/>
</dbReference>
<feature type="transmembrane region" description="Helical" evidence="7">
    <location>
        <begin position="216"/>
        <end position="238"/>
    </location>
</feature>
<organism evidence="10 11">
    <name type="scientific">Helianthus annuus</name>
    <name type="common">Common sunflower</name>
    <dbReference type="NCBI Taxonomy" id="4232"/>
    <lineage>
        <taxon>Eukaryota</taxon>
        <taxon>Viridiplantae</taxon>
        <taxon>Streptophyta</taxon>
        <taxon>Embryophyta</taxon>
        <taxon>Tracheophyta</taxon>
        <taxon>Spermatophyta</taxon>
        <taxon>Magnoliopsida</taxon>
        <taxon>eudicotyledons</taxon>
        <taxon>Gunneridae</taxon>
        <taxon>Pentapetalae</taxon>
        <taxon>asterids</taxon>
        <taxon>campanulids</taxon>
        <taxon>Asterales</taxon>
        <taxon>Asteraceae</taxon>
        <taxon>Asteroideae</taxon>
        <taxon>Heliantheae alliance</taxon>
        <taxon>Heliantheae</taxon>
        <taxon>Helianthus</taxon>
    </lineage>
</organism>
<feature type="transmembrane region" description="Helical" evidence="7">
    <location>
        <begin position="88"/>
        <end position="109"/>
    </location>
</feature>